<gene>
    <name evidence="2" type="ORF">LIER_19080</name>
</gene>
<keyword evidence="1" id="KW-1133">Transmembrane helix</keyword>
<reference evidence="2 3" key="1">
    <citation type="submission" date="2024-01" db="EMBL/GenBank/DDBJ databases">
        <title>The complete chloroplast genome sequence of Lithospermum erythrorhizon: insights into the phylogenetic relationship among Boraginaceae species and the maternal lineages of purple gromwells.</title>
        <authorList>
            <person name="Okada T."/>
            <person name="Watanabe K."/>
        </authorList>
    </citation>
    <scope>NUCLEOTIDE SEQUENCE [LARGE SCALE GENOMIC DNA]</scope>
</reference>
<comment type="caution">
    <text evidence="2">The sequence shown here is derived from an EMBL/GenBank/DDBJ whole genome shotgun (WGS) entry which is preliminary data.</text>
</comment>
<organism evidence="2 3">
    <name type="scientific">Lithospermum erythrorhizon</name>
    <name type="common">Purple gromwell</name>
    <name type="synonym">Lithospermum officinale var. erythrorhizon</name>
    <dbReference type="NCBI Taxonomy" id="34254"/>
    <lineage>
        <taxon>Eukaryota</taxon>
        <taxon>Viridiplantae</taxon>
        <taxon>Streptophyta</taxon>
        <taxon>Embryophyta</taxon>
        <taxon>Tracheophyta</taxon>
        <taxon>Spermatophyta</taxon>
        <taxon>Magnoliopsida</taxon>
        <taxon>eudicotyledons</taxon>
        <taxon>Gunneridae</taxon>
        <taxon>Pentapetalae</taxon>
        <taxon>asterids</taxon>
        <taxon>lamiids</taxon>
        <taxon>Boraginales</taxon>
        <taxon>Boraginaceae</taxon>
        <taxon>Boraginoideae</taxon>
        <taxon>Lithospermeae</taxon>
        <taxon>Lithospermum</taxon>
    </lineage>
</organism>
<name>A0AAV3QHD3_LITER</name>
<evidence type="ECO:0008006" key="4">
    <source>
        <dbReference type="Google" id="ProtNLM"/>
    </source>
</evidence>
<keyword evidence="1" id="KW-0812">Transmembrane</keyword>
<sequence>MWNIAVDDQCIFCHSRESRDHVFFECSFSTTVLKKLLVYLKEYHAPQSWCMEVEWIMAKGMGKSFSSRLRRLCFIVAIYHIWLVRNAAIF</sequence>
<accession>A0AAV3QHD3</accession>
<keyword evidence="3" id="KW-1185">Reference proteome</keyword>
<dbReference type="Proteomes" id="UP001454036">
    <property type="component" value="Unassembled WGS sequence"/>
</dbReference>
<feature type="transmembrane region" description="Helical" evidence="1">
    <location>
        <begin position="69"/>
        <end position="88"/>
    </location>
</feature>
<evidence type="ECO:0000313" key="2">
    <source>
        <dbReference type="EMBL" id="GAA0163134.1"/>
    </source>
</evidence>
<keyword evidence="1" id="KW-0472">Membrane</keyword>
<dbReference type="EMBL" id="BAABME010004664">
    <property type="protein sequence ID" value="GAA0163134.1"/>
    <property type="molecule type" value="Genomic_DNA"/>
</dbReference>
<dbReference type="AlphaFoldDB" id="A0AAV3QHD3"/>
<evidence type="ECO:0000313" key="3">
    <source>
        <dbReference type="Proteomes" id="UP001454036"/>
    </source>
</evidence>
<evidence type="ECO:0000256" key="1">
    <source>
        <dbReference type="SAM" id="Phobius"/>
    </source>
</evidence>
<proteinExistence type="predicted"/>
<protein>
    <recommendedName>
        <fullName evidence="4">Reverse transcriptase zinc-binding domain-containing protein</fullName>
    </recommendedName>
</protein>